<dbReference type="RefSeq" id="WP_283445488.1">
    <property type="nucleotide sequence ID" value="NZ_FXUL01000036.1"/>
</dbReference>
<proteinExistence type="predicted"/>
<reference evidence="1 2" key="1">
    <citation type="submission" date="2017-05" db="EMBL/GenBank/DDBJ databases">
        <authorList>
            <person name="Varghese N."/>
            <person name="Submissions S."/>
        </authorList>
    </citation>
    <scope>NUCLEOTIDE SEQUENCE [LARGE SCALE GENOMIC DNA]</scope>
    <source>
        <strain evidence="1 2">DSM 26001</strain>
    </source>
</reference>
<name>A0ABY1QU59_9BURK</name>
<dbReference type="SUPFAM" id="SSF46785">
    <property type="entry name" value="Winged helix' DNA-binding domain"/>
    <property type="match status" value="1"/>
</dbReference>
<accession>A0ABY1QU59</accession>
<organism evidence="1 2">
    <name type="scientific">Noviherbaspirillum suwonense</name>
    <dbReference type="NCBI Taxonomy" id="1224511"/>
    <lineage>
        <taxon>Bacteria</taxon>
        <taxon>Pseudomonadati</taxon>
        <taxon>Pseudomonadota</taxon>
        <taxon>Betaproteobacteria</taxon>
        <taxon>Burkholderiales</taxon>
        <taxon>Oxalobacteraceae</taxon>
        <taxon>Noviherbaspirillum</taxon>
    </lineage>
</organism>
<evidence type="ECO:0000313" key="2">
    <source>
        <dbReference type="Proteomes" id="UP001158049"/>
    </source>
</evidence>
<evidence type="ECO:0000313" key="1">
    <source>
        <dbReference type="EMBL" id="SMP80525.1"/>
    </source>
</evidence>
<sequence length="434" mass="50609">MVKPKQSKNELSRSDLIKTPQSLIHIRHKITLSQYKYWILMLRELRRQFDSGIPMDEKGFRSMPLKLFEQAFGYEINRSMLWNDMLALKNETLSYNFLSKDGGAVQYGAGFISEWKVFATRLEFKFPSVIEDVVRGLDEPKAIFQLLNWEIFNHFSGKYEAIIYKLCRDYRGVKKTPYFDLAKFRDYMGLSDGEYKEFRDLNKFVISNPVKAINRSEASDIRVDVELERQGRKVIGLRFLIEQKAQTVIPFPETEFTDVFRFAKVNIEPAMQKKYLELRTDVEIEICIERANEYGEQQAKKGKEPNYGALYRTAITEGWHSQKLEQKAKEETAAKRRKATQAVMDTQIEVQAARDREESKRVSGILSEFHKLDEDVQDEIREQFRTTLAIPLRKSFDKQGESAPMVKSIFAAFIESLQEQSLPVFSERPSDTAD</sequence>
<dbReference type="InterPro" id="IPR036390">
    <property type="entry name" value="WH_DNA-bd_sf"/>
</dbReference>
<dbReference type="InterPro" id="IPR036388">
    <property type="entry name" value="WH-like_DNA-bd_sf"/>
</dbReference>
<dbReference type="EMBL" id="FXUL01000036">
    <property type="protein sequence ID" value="SMP80525.1"/>
    <property type="molecule type" value="Genomic_DNA"/>
</dbReference>
<dbReference type="Proteomes" id="UP001158049">
    <property type="component" value="Unassembled WGS sequence"/>
</dbReference>
<protein>
    <submittedName>
        <fullName evidence="1">Initiator Replication protein</fullName>
    </submittedName>
</protein>
<comment type="caution">
    <text evidence="1">The sequence shown here is derived from an EMBL/GenBank/DDBJ whole genome shotgun (WGS) entry which is preliminary data.</text>
</comment>
<dbReference type="Gene3D" id="1.10.10.10">
    <property type="entry name" value="Winged helix-like DNA-binding domain superfamily/Winged helix DNA-binding domain"/>
    <property type="match status" value="1"/>
</dbReference>
<gene>
    <name evidence="1" type="ORF">SAMN06295970_13626</name>
</gene>
<keyword evidence="2" id="KW-1185">Reference proteome</keyword>
<dbReference type="Pfam" id="PF21205">
    <property type="entry name" value="Rep3_C"/>
    <property type="match status" value="1"/>
</dbReference>